<proteinExistence type="predicted"/>
<keyword evidence="3" id="KW-1185">Reference proteome</keyword>
<dbReference type="PANTHER" id="PTHR10943">
    <property type="entry name" value="26S PROTEASOME NON-ATPASE REGULATORY SUBUNIT"/>
    <property type="match status" value="1"/>
</dbReference>
<dbReference type="GO" id="GO:0008540">
    <property type="term" value="C:proteasome regulatory particle, base subcomplex"/>
    <property type="evidence" value="ECO:0007669"/>
    <property type="project" value="TreeGrafter"/>
</dbReference>
<dbReference type="OrthoDB" id="261572at2759"/>
<reference evidence="2" key="1">
    <citation type="submission" date="2018-11" db="EMBL/GenBank/DDBJ databases">
        <authorList>
            <consortium name="Pathogen Informatics"/>
        </authorList>
    </citation>
    <scope>NUCLEOTIDE SEQUENCE</scope>
</reference>
<dbReference type="Gene3D" id="1.25.10.10">
    <property type="entry name" value="Leucine-rich Repeat Variant"/>
    <property type="match status" value="1"/>
</dbReference>
<gene>
    <name evidence="2" type="ORF">PXEA_LOCUS33912</name>
</gene>
<organism evidence="2 3">
    <name type="scientific">Protopolystoma xenopodis</name>
    <dbReference type="NCBI Taxonomy" id="117903"/>
    <lineage>
        <taxon>Eukaryota</taxon>
        <taxon>Metazoa</taxon>
        <taxon>Spiralia</taxon>
        <taxon>Lophotrochozoa</taxon>
        <taxon>Platyhelminthes</taxon>
        <taxon>Monogenea</taxon>
        <taxon>Polyopisthocotylea</taxon>
        <taxon>Polystomatidea</taxon>
        <taxon>Polystomatidae</taxon>
        <taxon>Protopolystoma</taxon>
    </lineage>
</organism>
<dbReference type="InterPro" id="IPR011989">
    <property type="entry name" value="ARM-like"/>
</dbReference>
<dbReference type="GO" id="GO:0043161">
    <property type="term" value="P:proteasome-mediated ubiquitin-dependent protein catabolic process"/>
    <property type="evidence" value="ECO:0007669"/>
    <property type="project" value="TreeGrafter"/>
</dbReference>
<name>A0A3S5B4W5_9PLAT</name>
<sequence length="74" mass="8042">MLSESYHPHLRYGAAMATGIACAGTAMKEAISLLESLLDGTVHFVRQGALISMAMLLMQQNAITCPKARWFTLT</sequence>
<evidence type="ECO:0000313" key="3">
    <source>
        <dbReference type="Proteomes" id="UP000784294"/>
    </source>
</evidence>
<evidence type="ECO:0000256" key="1">
    <source>
        <dbReference type="ARBA" id="ARBA00022737"/>
    </source>
</evidence>
<comment type="caution">
    <text evidence="2">The sequence shown here is derived from an EMBL/GenBank/DDBJ whole genome shotgun (WGS) entry which is preliminary data.</text>
</comment>
<dbReference type="GO" id="GO:0034515">
    <property type="term" value="C:proteasome storage granule"/>
    <property type="evidence" value="ECO:0007669"/>
    <property type="project" value="TreeGrafter"/>
</dbReference>
<dbReference type="EMBL" id="CAAALY010265058">
    <property type="protein sequence ID" value="VEL40472.1"/>
    <property type="molecule type" value="Genomic_DNA"/>
</dbReference>
<dbReference type="GO" id="GO:0005634">
    <property type="term" value="C:nucleus"/>
    <property type="evidence" value="ECO:0007669"/>
    <property type="project" value="TreeGrafter"/>
</dbReference>
<dbReference type="PANTHER" id="PTHR10943:SF2">
    <property type="entry name" value="26S PROTEASOME NON-ATPASE REGULATORY SUBUNIT 1"/>
    <property type="match status" value="1"/>
</dbReference>
<keyword evidence="1" id="KW-0677">Repeat</keyword>
<dbReference type="InterPro" id="IPR002015">
    <property type="entry name" value="Proteasome/cyclosome_rpt"/>
</dbReference>
<accession>A0A3S5B4W5</accession>
<evidence type="ECO:0000313" key="2">
    <source>
        <dbReference type="EMBL" id="VEL40472.1"/>
    </source>
</evidence>
<dbReference type="Proteomes" id="UP000784294">
    <property type="component" value="Unassembled WGS sequence"/>
</dbReference>
<dbReference type="Pfam" id="PF01851">
    <property type="entry name" value="PC_rep"/>
    <property type="match status" value="1"/>
</dbReference>
<protein>
    <submittedName>
        <fullName evidence="2">Uncharacterized protein</fullName>
    </submittedName>
</protein>
<dbReference type="AlphaFoldDB" id="A0A3S5B4W5"/>